<protein>
    <submittedName>
        <fullName evidence="3">Uncharacterized protein</fullName>
    </submittedName>
</protein>
<evidence type="ECO:0000313" key="3">
    <source>
        <dbReference type="EMBL" id="KAA8517627.1"/>
    </source>
</evidence>
<name>A0A5J4ZK27_9ASTE</name>
<reference evidence="3 4" key="1">
    <citation type="submission" date="2019-09" db="EMBL/GenBank/DDBJ databases">
        <title>A chromosome-level genome assembly of the Chinese tupelo Nyssa sinensis.</title>
        <authorList>
            <person name="Yang X."/>
            <person name="Kang M."/>
            <person name="Yang Y."/>
            <person name="Xiong H."/>
            <person name="Wang M."/>
            <person name="Zhang Z."/>
            <person name="Wang Z."/>
            <person name="Wu H."/>
            <person name="Ma T."/>
            <person name="Liu J."/>
            <person name="Xi Z."/>
        </authorList>
    </citation>
    <scope>NUCLEOTIDE SEQUENCE [LARGE SCALE GENOMIC DNA]</scope>
    <source>
        <strain evidence="3">J267</strain>
        <tissue evidence="3">Leaf</tissue>
    </source>
</reference>
<dbReference type="Proteomes" id="UP000325577">
    <property type="component" value="Linkage Group LG7"/>
</dbReference>
<sequence>MEDEKKKRRNKKMKNKQAKITDDVAVGVGESASLVQNHIAGQNHQDQVSETSDFQSDGVQNADVDLDRHQANGTKNSILAEAEKQYWLDREASLEETIKHLEKENDLRIEKEAGLEMKILELQNEKDSWLQKEGGFEEKINQLIHETATLSLKGVSLEEKIKQLERERESWFQKENSIKETVASLNGANTRLQAQVMELEESRNNLFEENQRLIESISVLQSQKRDFERNTASAHLSSVSTMHVSEHEELNSQIEAAHALVGKLITENAELVEKVNELYVELNGQVVTTSLSSAVGSDLMVGAAAEAARVTDTMFESSEKTSVSGKRVESSQDIAVKDQRNSDDYVNAVASAHVADPMLESGEETSVSGKRMESLEDVAAEDERKSGDYVQSEEISVIPNPPETIDSEEIVQIPLDENEDGELELQAAHNNDEEAGVPLTDAPLIGAPFRLISFVARYVSGADLVNRSSVNSGQ</sequence>
<keyword evidence="1" id="KW-0175">Coiled coil</keyword>
<feature type="coiled-coil region" evidence="1">
    <location>
        <begin position="147"/>
        <end position="230"/>
    </location>
</feature>
<evidence type="ECO:0000313" key="4">
    <source>
        <dbReference type="Proteomes" id="UP000325577"/>
    </source>
</evidence>
<dbReference type="EMBL" id="CM018050">
    <property type="protein sequence ID" value="KAA8517627.1"/>
    <property type="molecule type" value="Genomic_DNA"/>
</dbReference>
<dbReference type="AlphaFoldDB" id="A0A5J4ZK27"/>
<feature type="region of interest" description="Disordered" evidence="2">
    <location>
        <begin position="1"/>
        <end position="22"/>
    </location>
</feature>
<gene>
    <name evidence="3" type="ORF">F0562_015101</name>
</gene>
<evidence type="ECO:0000256" key="1">
    <source>
        <dbReference type="SAM" id="Coils"/>
    </source>
</evidence>
<dbReference type="OrthoDB" id="633301at2759"/>
<organism evidence="3 4">
    <name type="scientific">Nyssa sinensis</name>
    <dbReference type="NCBI Taxonomy" id="561372"/>
    <lineage>
        <taxon>Eukaryota</taxon>
        <taxon>Viridiplantae</taxon>
        <taxon>Streptophyta</taxon>
        <taxon>Embryophyta</taxon>
        <taxon>Tracheophyta</taxon>
        <taxon>Spermatophyta</taxon>
        <taxon>Magnoliopsida</taxon>
        <taxon>eudicotyledons</taxon>
        <taxon>Gunneridae</taxon>
        <taxon>Pentapetalae</taxon>
        <taxon>asterids</taxon>
        <taxon>Cornales</taxon>
        <taxon>Nyssaceae</taxon>
        <taxon>Nyssa</taxon>
    </lineage>
</organism>
<evidence type="ECO:0000256" key="2">
    <source>
        <dbReference type="SAM" id="MobiDB-lite"/>
    </source>
</evidence>
<proteinExistence type="predicted"/>
<keyword evidence="4" id="KW-1185">Reference proteome</keyword>
<feature type="compositionally biased region" description="Basic residues" evidence="2">
    <location>
        <begin position="1"/>
        <end position="17"/>
    </location>
</feature>
<accession>A0A5J4ZK27</accession>